<evidence type="ECO:0000256" key="6">
    <source>
        <dbReference type="ARBA" id="ARBA00023136"/>
    </source>
</evidence>
<evidence type="ECO:0000256" key="4">
    <source>
        <dbReference type="ARBA" id="ARBA00022692"/>
    </source>
</evidence>
<evidence type="ECO:0000256" key="3">
    <source>
        <dbReference type="ARBA" id="ARBA00022475"/>
    </source>
</evidence>
<dbReference type="AlphaFoldDB" id="A0A2N5N6S7"/>
<feature type="transmembrane region" description="Helical" evidence="7">
    <location>
        <begin position="102"/>
        <end position="122"/>
    </location>
</feature>
<accession>A0A2N5N6S7</accession>
<comment type="subcellular location">
    <subcellularLocation>
        <location evidence="1 7">Cell membrane</location>
        <topology evidence="1 7">Multi-pass membrane protein</topology>
    </subcellularLocation>
</comment>
<comment type="similarity">
    <text evidence="7">Belongs to the binding-protein-dependent transport system permease family.</text>
</comment>
<dbReference type="InterPro" id="IPR035906">
    <property type="entry name" value="MetI-like_sf"/>
</dbReference>
<evidence type="ECO:0000259" key="8">
    <source>
        <dbReference type="PROSITE" id="PS50928"/>
    </source>
</evidence>
<dbReference type="Pfam" id="PF00528">
    <property type="entry name" value="BPD_transp_1"/>
    <property type="match status" value="1"/>
</dbReference>
<protein>
    <submittedName>
        <fullName evidence="9">Hydroxymethylpyrimidine ABC transporter, transmembrane component</fullName>
    </submittedName>
</protein>
<comment type="caution">
    <text evidence="9">The sequence shown here is derived from an EMBL/GenBank/DDBJ whole genome shotgun (WGS) entry which is preliminary data.</text>
</comment>
<evidence type="ECO:0000256" key="7">
    <source>
        <dbReference type="RuleBase" id="RU363032"/>
    </source>
</evidence>
<keyword evidence="2 7" id="KW-0813">Transport</keyword>
<dbReference type="PANTHER" id="PTHR30151">
    <property type="entry name" value="ALKANE SULFONATE ABC TRANSPORTER-RELATED, MEMBRANE SUBUNIT"/>
    <property type="match status" value="1"/>
</dbReference>
<keyword evidence="3" id="KW-1003">Cell membrane</keyword>
<evidence type="ECO:0000313" key="9">
    <source>
        <dbReference type="EMBL" id="PLT46038.1"/>
    </source>
</evidence>
<feature type="transmembrane region" description="Helical" evidence="7">
    <location>
        <begin position="193"/>
        <end position="219"/>
    </location>
</feature>
<reference evidence="9 10" key="1">
    <citation type="submission" date="2017-05" db="EMBL/GenBank/DDBJ databases">
        <title>Functional genome analysis of Paenibacillus pasadenensis strain R16: insights on endophytic life style and antifungal activity.</title>
        <authorList>
            <person name="Passera A."/>
            <person name="Marcolungo L."/>
            <person name="Casati P."/>
            <person name="Brasca M."/>
            <person name="Quaglino F."/>
            <person name="Delledonne M."/>
        </authorList>
    </citation>
    <scope>NUCLEOTIDE SEQUENCE [LARGE SCALE GENOMIC DNA]</scope>
    <source>
        <strain evidence="9 10">R16</strain>
    </source>
</reference>
<dbReference type="GO" id="GO:0055085">
    <property type="term" value="P:transmembrane transport"/>
    <property type="evidence" value="ECO:0007669"/>
    <property type="project" value="InterPro"/>
</dbReference>
<feature type="transmembrane region" description="Helical" evidence="7">
    <location>
        <begin position="226"/>
        <end position="249"/>
    </location>
</feature>
<evidence type="ECO:0000256" key="2">
    <source>
        <dbReference type="ARBA" id="ARBA00022448"/>
    </source>
</evidence>
<dbReference type="SUPFAM" id="SSF161098">
    <property type="entry name" value="MetI-like"/>
    <property type="match status" value="1"/>
</dbReference>
<evidence type="ECO:0000256" key="1">
    <source>
        <dbReference type="ARBA" id="ARBA00004651"/>
    </source>
</evidence>
<dbReference type="PROSITE" id="PS50928">
    <property type="entry name" value="ABC_TM1"/>
    <property type="match status" value="1"/>
</dbReference>
<feature type="transmembrane region" description="Helical" evidence="7">
    <location>
        <begin position="12"/>
        <end position="31"/>
    </location>
</feature>
<dbReference type="Proteomes" id="UP000234789">
    <property type="component" value="Unassembled WGS sequence"/>
</dbReference>
<feature type="transmembrane region" description="Helical" evidence="7">
    <location>
        <begin position="71"/>
        <end position="90"/>
    </location>
</feature>
<dbReference type="RefSeq" id="WP_101809164.1">
    <property type="nucleotide sequence ID" value="NZ_NFEZ01000004.1"/>
</dbReference>
<keyword evidence="5 7" id="KW-1133">Transmembrane helix</keyword>
<organism evidence="9 10">
    <name type="scientific">Paenibacillus pasadenensis</name>
    <dbReference type="NCBI Taxonomy" id="217090"/>
    <lineage>
        <taxon>Bacteria</taxon>
        <taxon>Bacillati</taxon>
        <taxon>Bacillota</taxon>
        <taxon>Bacilli</taxon>
        <taxon>Bacillales</taxon>
        <taxon>Paenibacillaceae</taxon>
        <taxon>Paenibacillus</taxon>
    </lineage>
</organism>
<dbReference type="GO" id="GO:0005886">
    <property type="term" value="C:plasma membrane"/>
    <property type="evidence" value="ECO:0007669"/>
    <property type="project" value="UniProtKB-SubCell"/>
</dbReference>
<dbReference type="CDD" id="cd06261">
    <property type="entry name" value="TM_PBP2"/>
    <property type="match status" value="1"/>
</dbReference>
<dbReference type="InterPro" id="IPR000515">
    <property type="entry name" value="MetI-like"/>
</dbReference>
<dbReference type="EMBL" id="NFEZ01000004">
    <property type="protein sequence ID" value="PLT46038.1"/>
    <property type="molecule type" value="Genomic_DNA"/>
</dbReference>
<evidence type="ECO:0000256" key="5">
    <source>
        <dbReference type="ARBA" id="ARBA00022989"/>
    </source>
</evidence>
<keyword evidence="10" id="KW-1185">Reference proteome</keyword>
<feature type="domain" description="ABC transmembrane type-1" evidence="8">
    <location>
        <begin position="64"/>
        <end position="250"/>
    </location>
</feature>
<dbReference type="Gene3D" id="1.10.3720.10">
    <property type="entry name" value="MetI-like"/>
    <property type="match status" value="1"/>
</dbReference>
<feature type="transmembrane region" description="Helical" evidence="7">
    <location>
        <begin position="128"/>
        <end position="149"/>
    </location>
</feature>
<keyword evidence="4 7" id="KW-0812">Transmembrane</keyword>
<gene>
    <name evidence="9" type="ORF">B8V81_4469</name>
</gene>
<proteinExistence type="inferred from homology"/>
<name>A0A2N5N6S7_9BACL</name>
<evidence type="ECO:0000313" key="10">
    <source>
        <dbReference type="Proteomes" id="UP000234789"/>
    </source>
</evidence>
<feature type="transmembrane region" description="Helical" evidence="7">
    <location>
        <begin position="169"/>
        <end position="187"/>
    </location>
</feature>
<dbReference type="PANTHER" id="PTHR30151:SF41">
    <property type="entry name" value="ABC TRANSPORTER PERMEASE PROTEIN"/>
    <property type="match status" value="1"/>
</dbReference>
<keyword evidence="6 7" id="KW-0472">Membrane</keyword>
<sequence length="270" mass="28392">MRAGAAGGWKDLALWGAAALLLWELGSWLLLERLQVPLAQSKLPYPHRIAEALARDGGKLLAEAAATLGSAAKGFLAGALAGAALALLMGASRTAERIAAPYAVASQMIPILGLAPIVYGIFRDEGTARLLIAAYIAFFPVALQMLRGLKSIRPEDRELQRVLAAGRWFAFRTLLLPASLPGLFTGLKTAAPLAVTGAILVELMGARHGIGVLMLRYLYYGPSHAYLFWCTVLLSAALGLLAYGAVALLERLLLPWQRSGPAAAGKGAGA</sequence>